<sequence length="65" mass="7505">MKFGALVNRSGLLHQYVARNRMMPSSIKAILDLERSEVTMIRSPRYGVLVLIDLRALGTDFCWFF</sequence>
<organism evidence="1 2">
    <name type="scientific">Trema orientale</name>
    <name type="common">Charcoal tree</name>
    <name type="synonym">Celtis orientalis</name>
    <dbReference type="NCBI Taxonomy" id="63057"/>
    <lineage>
        <taxon>Eukaryota</taxon>
        <taxon>Viridiplantae</taxon>
        <taxon>Streptophyta</taxon>
        <taxon>Embryophyta</taxon>
        <taxon>Tracheophyta</taxon>
        <taxon>Spermatophyta</taxon>
        <taxon>Magnoliopsida</taxon>
        <taxon>eudicotyledons</taxon>
        <taxon>Gunneridae</taxon>
        <taxon>Pentapetalae</taxon>
        <taxon>rosids</taxon>
        <taxon>fabids</taxon>
        <taxon>Rosales</taxon>
        <taxon>Cannabaceae</taxon>
        <taxon>Trema</taxon>
    </lineage>
</organism>
<name>A0A2P5FN93_TREOI</name>
<evidence type="ECO:0000313" key="2">
    <source>
        <dbReference type="Proteomes" id="UP000237000"/>
    </source>
</evidence>
<proteinExistence type="predicted"/>
<evidence type="ECO:0000313" key="1">
    <source>
        <dbReference type="EMBL" id="PON99230.1"/>
    </source>
</evidence>
<dbReference type="InParanoid" id="A0A2P5FN93"/>
<keyword evidence="2" id="KW-1185">Reference proteome</keyword>
<dbReference type="EMBL" id="JXTC01000020">
    <property type="protein sequence ID" value="PON99230.1"/>
    <property type="molecule type" value="Genomic_DNA"/>
</dbReference>
<accession>A0A2P5FN93</accession>
<dbReference type="AlphaFoldDB" id="A0A2P5FN93"/>
<protein>
    <submittedName>
        <fullName evidence="1">Uncharacterized protein</fullName>
    </submittedName>
</protein>
<dbReference type="Proteomes" id="UP000237000">
    <property type="component" value="Unassembled WGS sequence"/>
</dbReference>
<reference evidence="2" key="1">
    <citation type="submission" date="2016-06" db="EMBL/GenBank/DDBJ databases">
        <title>Parallel loss of symbiosis genes in relatives of nitrogen-fixing non-legume Parasponia.</title>
        <authorList>
            <person name="Van Velzen R."/>
            <person name="Holmer R."/>
            <person name="Bu F."/>
            <person name="Rutten L."/>
            <person name="Van Zeijl A."/>
            <person name="Liu W."/>
            <person name="Santuari L."/>
            <person name="Cao Q."/>
            <person name="Sharma T."/>
            <person name="Shen D."/>
            <person name="Roswanjaya Y."/>
            <person name="Wardhani T."/>
            <person name="Kalhor M.S."/>
            <person name="Jansen J."/>
            <person name="Van den Hoogen J."/>
            <person name="Gungor B."/>
            <person name="Hartog M."/>
            <person name="Hontelez J."/>
            <person name="Verver J."/>
            <person name="Yang W.-C."/>
            <person name="Schijlen E."/>
            <person name="Repin R."/>
            <person name="Schilthuizen M."/>
            <person name="Schranz E."/>
            <person name="Heidstra R."/>
            <person name="Miyata K."/>
            <person name="Fedorova E."/>
            <person name="Kohlen W."/>
            <person name="Bisseling T."/>
            <person name="Smit S."/>
            <person name="Geurts R."/>
        </authorList>
    </citation>
    <scope>NUCLEOTIDE SEQUENCE [LARGE SCALE GENOMIC DNA]</scope>
    <source>
        <strain evidence="2">cv. RG33-2</strain>
    </source>
</reference>
<comment type="caution">
    <text evidence="1">The sequence shown here is derived from an EMBL/GenBank/DDBJ whole genome shotgun (WGS) entry which is preliminary data.</text>
</comment>
<gene>
    <name evidence="1" type="ORF">TorRG33x02_050900</name>
</gene>
<dbReference type="OrthoDB" id="10388160at2759"/>